<evidence type="ECO:0000256" key="1">
    <source>
        <dbReference type="SAM" id="MobiDB-lite"/>
    </source>
</evidence>
<reference evidence="2" key="1">
    <citation type="submission" date="2023-06" db="EMBL/GenBank/DDBJ databases">
        <title>Draft genome of Marssonina rosae.</title>
        <authorList>
            <person name="Cheng Q."/>
        </authorList>
    </citation>
    <scope>NUCLEOTIDE SEQUENCE</scope>
    <source>
        <strain evidence="2">R4</strain>
    </source>
</reference>
<name>A0AAD9WAL0_9HELO</name>
<feature type="compositionally biased region" description="Polar residues" evidence="1">
    <location>
        <begin position="115"/>
        <end position="127"/>
    </location>
</feature>
<sequence>MTPSPSSLPTPRLLLTQLLNTLTTSSITPSPVSVDTPYERPSNPLKLLSPAQKALLSTMHVLFPPPMLLQALDLLDRGLVLRIREATIPEATQDAVLTAAEREQESRPTEKLSPPQANVQLHLSSPPNHDAAPTARKKHAEAKARGQNALYQVRSSQPPKSRFRDAGVAGAAGGGGGMVYTVRLEAWNCNCAAFAFASFPASSAWESGTSEGHGVAGLDEEWQFGGESLDGREGGAVPCCKHLLACVLGERWAVLGPYVRERQVRREEMAGLGGGG</sequence>
<organism evidence="2 3">
    <name type="scientific">Diplocarpon rosae</name>
    <dbReference type="NCBI Taxonomy" id="946125"/>
    <lineage>
        <taxon>Eukaryota</taxon>
        <taxon>Fungi</taxon>
        <taxon>Dikarya</taxon>
        <taxon>Ascomycota</taxon>
        <taxon>Pezizomycotina</taxon>
        <taxon>Leotiomycetes</taxon>
        <taxon>Helotiales</taxon>
        <taxon>Drepanopezizaceae</taxon>
        <taxon>Diplocarpon</taxon>
    </lineage>
</organism>
<feature type="region of interest" description="Disordered" evidence="1">
    <location>
        <begin position="94"/>
        <end position="164"/>
    </location>
</feature>
<evidence type="ECO:0008006" key="4">
    <source>
        <dbReference type="Google" id="ProtNLM"/>
    </source>
</evidence>
<feature type="compositionally biased region" description="Basic and acidic residues" evidence="1">
    <location>
        <begin position="100"/>
        <end position="110"/>
    </location>
</feature>
<dbReference type="AlphaFoldDB" id="A0AAD9WAL0"/>
<feature type="compositionally biased region" description="Polar residues" evidence="1">
    <location>
        <begin position="149"/>
        <end position="159"/>
    </location>
</feature>
<gene>
    <name evidence="2" type="ORF">QTJ16_006295</name>
</gene>
<keyword evidence="3" id="KW-1185">Reference proteome</keyword>
<proteinExistence type="predicted"/>
<comment type="caution">
    <text evidence="2">The sequence shown here is derived from an EMBL/GenBank/DDBJ whole genome shotgun (WGS) entry which is preliminary data.</text>
</comment>
<protein>
    <recommendedName>
        <fullName evidence="4">SWIM-type domain-containing protein</fullName>
    </recommendedName>
</protein>
<dbReference type="EMBL" id="JAUBYV010000010">
    <property type="protein sequence ID" value="KAK2624345.1"/>
    <property type="molecule type" value="Genomic_DNA"/>
</dbReference>
<evidence type="ECO:0000313" key="3">
    <source>
        <dbReference type="Proteomes" id="UP001285354"/>
    </source>
</evidence>
<evidence type="ECO:0000313" key="2">
    <source>
        <dbReference type="EMBL" id="KAK2624345.1"/>
    </source>
</evidence>
<dbReference type="Proteomes" id="UP001285354">
    <property type="component" value="Unassembled WGS sequence"/>
</dbReference>
<accession>A0AAD9WAL0</accession>